<dbReference type="EMBL" id="GEIB01001064">
    <property type="protein sequence ID" value="JAR87019.1"/>
    <property type="molecule type" value="Transcribed_RNA"/>
</dbReference>
<sequence length="137" mass="14866">ACSGVSTWRDGQALEGTAHSRGKGQRFFSCSCLKKPWSSEHSRPRILLKPQATSCLAEVRRKAHHAGALQSTAFHAVFINRVSAISSPMKRASEVKGCQSGEYSWELPPTLGVRLQPPKTRTQPSAVCLDIAVSIHG</sequence>
<dbReference type="AlphaFoldDB" id="A0A147B8A1"/>
<accession>A0A147B8A1</accession>
<organism evidence="1">
    <name type="scientific">Alectorobius mimon</name>
    <dbReference type="NCBI Taxonomy" id="360319"/>
    <lineage>
        <taxon>Eukaryota</taxon>
        <taxon>Metazoa</taxon>
        <taxon>Ecdysozoa</taxon>
        <taxon>Arthropoda</taxon>
        <taxon>Chelicerata</taxon>
        <taxon>Arachnida</taxon>
        <taxon>Acari</taxon>
        <taxon>Parasitiformes</taxon>
        <taxon>Ixodida</taxon>
        <taxon>Ixodoidea</taxon>
        <taxon>Argasidae</taxon>
        <taxon>Ornithodorinae</taxon>
        <taxon>Alectorobius</taxon>
    </lineage>
</organism>
<feature type="non-terminal residue" evidence="1">
    <location>
        <position position="1"/>
    </location>
</feature>
<evidence type="ECO:0000313" key="1">
    <source>
        <dbReference type="EMBL" id="JAR87019.1"/>
    </source>
</evidence>
<name>A0A147B8A1_9ACAR</name>
<proteinExistence type="predicted"/>
<protein>
    <submittedName>
        <fullName evidence="1">Uncharacterized protein</fullName>
    </submittedName>
</protein>
<reference evidence="1" key="1">
    <citation type="submission" date="2016-03" db="EMBL/GenBank/DDBJ databases">
        <title>Gut transcriptome analysis on engorged females of Ornithodoros mimon (Acari: Argasidae) and phylogenetic inferences of soft ticks.</title>
        <authorList>
            <person name="Landulfo G.A."/>
            <person name="Giovanni D."/>
            <person name="Carvalho E."/>
            <person name="Junqueira-de-Azevedo I."/>
            <person name="Patane J."/>
            <person name="Mendoca R."/>
            <person name="Barros-Battesti D."/>
        </authorList>
    </citation>
    <scope>NUCLEOTIDE SEQUENCE</scope>
    <source>
        <strain evidence="1">Females</strain>
        <tissue evidence="1">Gut</tissue>
    </source>
</reference>